<evidence type="ECO:0000313" key="2">
    <source>
        <dbReference type="EMBL" id="ACJ31517.1"/>
    </source>
</evidence>
<dbReference type="KEGG" id="swp:swp_4896"/>
<dbReference type="HOGENOM" id="CLU_2720100_0_0_6"/>
<proteinExistence type="predicted"/>
<name>B8CV41_SHEPW</name>
<evidence type="ECO:0000313" key="3">
    <source>
        <dbReference type="Proteomes" id="UP000000753"/>
    </source>
</evidence>
<feature type="compositionally biased region" description="Gly residues" evidence="1">
    <location>
        <begin position="62"/>
        <end position="72"/>
    </location>
</feature>
<dbReference type="RefSeq" id="WP_020914847.1">
    <property type="nucleotide sequence ID" value="NC_011566.1"/>
</dbReference>
<evidence type="ECO:0000256" key="1">
    <source>
        <dbReference type="SAM" id="MobiDB-lite"/>
    </source>
</evidence>
<reference evidence="2 3" key="1">
    <citation type="journal article" date="2008" name="PLoS ONE">
        <title>Environmental adaptation: genomic analysis of the piezotolerant and psychrotolerant deep-sea iron reducing bacterium Shewanella piezotolerans WP3.</title>
        <authorList>
            <person name="Wang F."/>
            <person name="Wang J."/>
            <person name="Jian H."/>
            <person name="Zhang B."/>
            <person name="Li S."/>
            <person name="Wang F."/>
            <person name="Zeng X."/>
            <person name="Gao L."/>
            <person name="Bartlett D.H."/>
            <person name="Yu J."/>
            <person name="Hu S."/>
            <person name="Xiao X."/>
        </authorList>
    </citation>
    <scope>NUCLEOTIDE SEQUENCE [LARGE SCALE GENOMIC DNA]</scope>
    <source>
        <strain evidence="3">WP3 / JCM 13877</strain>
    </source>
</reference>
<accession>B8CV41</accession>
<dbReference type="AlphaFoldDB" id="B8CV41"/>
<dbReference type="EMBL" id="CP000472">
    <property type="protein sequence ID" value="ACJ31517.1"/>
    <property type="molecule type" value="Genomic_DNA"/>
</dbReference>
<organism evidence="2 3">
    <name type="scientific">Shewanella piezotolerans (strain WP3 / JCM 13877)</name>
    <dbReference type="NCBI Taxonomy" id="225849"/>
    <lineage>
        <taxon>Bacteria</taxon>
        <taxon>Pseudomonadati</taxon>
        <taxon>Pseudomonadota</taxon>
        <taxon>Gammaproteobacteria</taxon>
        <taxon>Alteromonadales</taxon>
        <taxon>Shewanellaceae</taxon>
        <taxon>Shewanella</taxon>
    </lineage>
</organism>
<keyword evidence="3" id="KW-1185">Reference proteome</keyword>
<feature type="region of interest" description="Disordered" evidence="1">
    <location>
        <begin position="13"/>
        <end position="72"/>
    </location>
</feature>
<gene>
    <name evidence="2" type="ordered locus">swp_4896</name>
</gene>
<sequence>MKVLDLKDLAFVSGAGAPTPTEGTICPPGEDPSQPGNAPGTGAPSNEGTICPPGPGTAPGTAPGGDGMPGRD</sequence>
<dbReference type="Proteomes" id="UP000000753">
    <property type="component" value="Chromosome"/>
</dbReference>
<dbReference type="STRING" id="225849.swp_4896"/>
<protein>
    <submittedName>
        <fullName evidence="2">Uncharacterized protein</fullName>
    </submittedName>
</protein>